<dbReference type="KEGG" id="nfl:COO91_07078"/>
<accession>A0A2K8T084</accession>
<dbReference type="Proteomes" id="UP000232003">
    <property type="component" value="Chromosome"/>
</dbReference>
<organism evidence="1 2">
    <name type="scientific">Nostoc flagelliforme CCNUN1</name>
    <dbReference type="NCBI Taxonomy" id="2038116"/>
    <lineage>
        <taxon>Bacteria</taxon>
        <taxon>Bacillati</taxon>
        <taxon>Cyanobacteriota</taxon>
        <taxon>Cyanophyceae</taxon>
        <taxon>Nostocales</taxon>
        <taxon>Nostocaceae</taxon>
        <taxon>Nostoc</taxon>
    </lineage>
</organism>
<sequence length="60" mass="6997">MTIKEHHHTVIISPWVFEQSEIKLVYEGRLLQEIFKDEAVMREVLTSDCWVTLSSILIPG</sequence>
<protein>
    <submittedName>
        <fullName evidence="1">Uncharacterized protein</fullName>
    </submittedName>
</protein>
<dbReference type="OrthoDB" id="190426at2"/>
<dbReference type="AlphaFoldDB" id="A0A2K8T084"/>
<keyword evidence="2" id="KW-1185">Reference proteome</keyword>
<dbReference type="EMBL" id="CP024785">
    <property type="protein sequence ID" value="AUB41040.1"/>
    <property type="molecule type" value="Genomic_DNA"/>
</dbReference>
<evidence type="ECO:0000313" key="1">
    <source>
        <dbReference type="EMBL" id="AUB41040.1"/>
    </source>
</evidence>
<gene>
    <name evidence="1" type="ORF">COO91_07078</name>
</gene>
<dbReference type="RefSeq" id="WP_100901569.1">
    <property type="nucleotide sequence ID" value="NZ_CAWNNC010000001.1"/>
</dbReference>
<name>A0A2K8T084_9NOSO</name>
<proteinExistence type="predicted"/>
<evidence type="ECO:0000313" key="2">
    <source>
        <dbReference type="Proteomes" id="UP000232003"/>
    </source>
</evidence>
<reference evidence="1 2" key="1">
    <citation type="submission" date="2017-11" db="EMBL/GenBank/DDBJ databases">
        <title>Complete genome of a free-living desiccation-tolerant cyanobacterium and its photosynthetic adaptation to extreme terrestrial habitat.</title>
        <authorList>
            <person name="Shang J."/>
        </authorList>
    </citation>
    <scope>NUCLEOTIDE SEQUENCE [LARGE SCALE GENOMIC DNA]</scope>
    <source>
        <strain evidence="1 2">CCNUN1</strain>
    </source>
</reference>